<protein>
    <submittedName>
        <fullName evidence="2">Uncharacterized protein</fullName>
    </submittedName>
</protein>
<reference evidence="2" key="1">
    <citation type="submission" date="2020-04" db="EMBL/GenBank/DDBJ databases">
        <authorList>
            <person name="Chiriac C."/>
            <person name="Salcher M."/>
            <person name="Ghai R."/>
            <person name="Kavagutti S V."/>
        </authorList>
    </citation>
    <scope>NUCLEOTIDE SEQUENCE</scope>
</reference>
<feature type="region of interest" description="Disordered" evidence="1">
    <location>
        <begin position="43"/>
        <end position="117"/>
    </location>
</feature>
<dbReference type="EMBL" id="LR796338">
    <property type="protein sequence ID" value="CAB4137719.1"/>
    <property type="molecule type" value="Genomic_DNA"/>
</dbReference>
<feature type="compositionally biased region" description="Polar residues" evidence="1">
    <location>
        <begin position="13"/>
        <end position="23"/>
    </location>
</feature>
<organism evidence="2">
    <name type="scientific">uncultured Caudovirales phage</name>
    <dbReference type="NCBI Taxonomy" id="2100421"/>
    <lineage>
        <taxon>Viruses</taxon>
        <taxon>Duplodnaviria</taxon>
        <taxon>Heunggongvirae</taxon>
        <taxon>Uroviricota</taxon>
        <taxon>Caudoviricetes</taxon>
        <taxon>Peduoviridae</taxon>
        <taxon>Maltschvirus</taxon>
        <taxon>Maltschvirus maltsch</taxon>
    </lineage>
</organism>
<evidence type="ECO:0000313" key="3">
    <source>
        <dbReference type="EMBL" id="CAB4147992.1"/>
    </source>
</evidence>
<dbReference type="EMBL" id="LR796481">
    <property type="protein sequence ID" value="CAB4147992.1"/>
    <property type="molecule type" value="Genomic_DNA"/>
</dbReference>
<evidence type="ECO:0000256" key="1">
    <source>
        <dbReference type="SAM" id="MobiDB-lite"/>
    </source>
</evidence>
<feature type="region of interest" description="Disordered" evidence="1">
    <location>
        <begin position="1"/>
        <end position="23"/>
    </location>
</feature>
<gene>
    <name evidence="2" type="ORF">UFOVP325_72</name>
    <name evidence="3" type="ORF">UFOVP430_67</name>
</gene>
<name>A0A6J5M144_9CAUD</name>
<evidence type="ECO:0000313" key="2">
    <source>
        <dbReference type="EMBL" id="CAB4137719.1"/>
    </source>
</evidence>
<proteinExistence type="predicted"/>
<sequence length="117" mass="12861">MEPVPNRAPRPNKSGTMAGSFRSSQIAGAQMAAYAKKVGWDPGYVSKAKRGNNSEPIESWVRDSSHPQGGYYDFNAQGAEDHWLDKAESRNQGTGTKTDFTRKGPAKVSKGFKRKKK</sequence>
<feature type="compositionally biased region" description="Basic and acidic residues" evidence="1">
    <location>
        <begin position="79"/>
        <end position="89"/>
    </location>
</feature>
<accession>A0A6J5M144</accession>